<feature type="transmembrane region" description="Helical" evidence="2">
    <location>
        <begin position="117"/>
        <end position="138"/>
    </location>
</feature>
<feature type="transmembrane region" description="Helical" evidence="2">
    <location>
        <begin position="188"/>
        <end position="213"/>
    </location>
</feature>
<protein>
    <submittedName>
        <fullName evidence="3">Protein SUR7</fullName>
    </submittedName>
</protein>
<name>A0A2G5I0A5_CERBT</name>
<feature type="transmembrane region" description="Helical" evidence="2">
    <location>
        <begin position="145"/>
        <end position="168"/>
    </location>
</feature>
<dbReference type="GO" id="GO:0045121">
    <property type="term" value="C:membrane raft"/>
    <property type="evidence" value="ECO:0007669"/>
    <property type="project" value="TreeGrafter"/>
</dbReference>
<dbReference type="Gene3D" id="1.20.140.150">
    <property type="match status" value="1"/>
</dbReference>
<dbReference type="GO" id="GO:0031505">
    <property type="term" value="P:fungal-type cell wall organization"/>
    <property type="evidence" value="ECO:0007669"/>
    <property type="project" value="TreeGrafter"/>
</dbReference>
<comment type="caution">
    <text evidence="3">The sequence shown here is derived from an EMBL/GenBank/DDBJ whole genome shotgun (WGS) entry which is preliminary data.</text>
</comment>
<sequence>MAGARPILAITALVLTAGAIVLQFFIILSGLNPSPLNLVYFLQSTTNGISNGNDQYRNPARWTYLAICGADGSRNVDCGPKRAAIPFDLARNFGTETGVPEPFLDNNSYYYLSRVAWAFYLIALFFSVVTFFISVLAICARLGAYLTGLFGLIAFMMQAVAAALMTAWTVRARNQLNSNGQEASLGRYAYGFTWGSVAALFIAAVLVCIGGAAGKDSSKTKTSYFGRKRSTRSRGSFIDSSSDRRVKDEYGIPAPTSYARDPA</sequence>
<dbReference type="PANTHER" id="PTHR36414">
    <property type="entry name" value="PROTEIN SUR7"/>
    <property type="match status" value="1"/>
</dbReference>
<evidence type="ECO:0000313" key="3">
    <source>
        <dbReference type="EMBL" id="PIA98234.1"/>
    </source>
</evidence>
<dbReference type="OrthoDB" id="5419460at2759"/>
<keyword evidence="2" id="KW-0812">Transmembrane</keyword>
<keyword evidence="2" id="KW-0472">Membrane</keyword>
<gene>
    <name evidence="3" type="ORF">CB0940_05461</name>
</gene>
<proteinExistence type="predicted"/>
<dbReference type="GO" id="GO:0030866">
    <property type="term" value="P:cortical actin cytoskeleton organization"/>
    <property type="evidence" value="ECO:0007669"/>
    <property type="project" value="TreeGrafter"/>
</dbReference>
<dbReference type="GO" id="GO:0006897">
    <property type="term" value="P:endocytosis"/>
    <property type="evidence" value="ECO:0007669"/>
    <property type="project" value="TreeGrafter"/>
</dbReference>
<evidence type="ECO:0000256" key="1">
    <source>
        <dbReference type="SAM" id="MobiDB-lite"/>
    </source>
</evidence>
<dbReference type="EMBL" id="LKMD01000102">
    <property type="protein sequence ID" value="PIA98234.1"/>
    <property type="molecule type" value="Genomic_DNA"/>
</dbReference>
<dbReference type="Pfam" id="PF06687">
    <property type="entry name" value="SUR7"/>
    <property type="match status" value="1"/>
</dbReference>
<dbReference type="GO" id="GO:0032185">
    <property type="term" value="P:septin cytoskeleton organization"/>
    <property type="evidence" value="ECO:0007669"/>
    <property type="project" value="TreeGrafter"/>
</dbReference>
<accession>A0A2G5I0A5</accession>
<keyword evidence="2" id="KW-1133">Transmembrane helix</keyword>
<dbReference type="InterPro" id="IPR009571">
    <property type="entry name" value="SUR7/Rim9-like_fungi"/>
</dbReference>
<reference evidence="3 4" key="1">
    <citation type="submission" date="2015-10" db="EMBL/GenBank/DDBJ databases">
        <title>The cercosporin biosynthetic gene cluster was horizontally transferred to several fungal lineages and shown to be expanded in Cercospora beticola based on microsynteny with recipient genomes.</title>
        <authorList>
            <person name="De Jonge R."/>
            <person name="Ebert M.K."/>
            <person name="Suttle J.C."/>
            <person name="Jurick Ii W.M."/>
            <person name="Secor G.A."/>
            <person name="Thomma B.P."/>
            <person name="Van De Peer Y."/>
            <person name="Bolton M.D."/>
        </authorList>
    </citation>
    <scope>NUCLEOTIDE SEQUENCE [LARGE SCALE GENOMIC DNA]</scope>
    <source>
        <strain evidence="3 4">09-40</strain>
    </source>
</reference>
<dbReference type="AlphaFoldDB" id="A0A2G5I0A5"/>
<dbReference type="Proteomes" id="UP000230605">
    <property type="component" value="Chromosome 2"/>
</dbReference>
<evidence type="ECO:0000256" key="2">
    <source>
        <dbReference type="SAM" id="Phobius"/>
    </source>
</evidence>
<evidence type="ECO:0000313" key="4">
    <source>
        <dbReference type="Proteomes" id="UP000230605"/>
    </source>
</evidence>
<dbReference type="PANTHER" id="PTHR36414:SF1">
    <property type="entry name" value="PROTEIN SUR7"/>
    <property type="match status" value="1"/>
</dbReference>
<feature type="transmembrane region" description="Helical" evidence="2">
    <location>
        <begin position="7"/>
        <end position="31"/>
    </location>
</feature>
<dbReference type="GO" id="GO:0005938">
    <property type="term" value="C:cell cortex"/>
    <property type="evidence" value="ECO:0007669"/>
    <property type="project" value="TreeGrafter"/>
</dbReference>
<organism evidence="3 4">
    <name type="scientific">Cercospora beticola</name>
    <name type="common">Sugarbeet leaf spot fungus</name>
    <dbReference type="NCBI Taxonomy" id="122368"/>
    <lineage>
        <taxon>Eukaryota</taxon>
        <taxon>Fungi</taxon>
        <taxon>Dikarya</taxon>
        <taxon>Ascomycota</taxon>
        <taxon>Pezizomycotina</taxon>
        <taxon>Dothideomycetes</taxon>
        <taxon>Dothideomycetidae</taxon>
        <taxon>Mycosphaerellales</taxon>
        <taxon>Mycosphaerellaceae</taxon>
        <taxon>Cercospora</taxon>
    </lineage>
</organism>
<feature type="compositionally biased region" description="Basic and acidic residues" evidence="1">
    <location>
        <begin position="241"/>
        <end position="250"/>
    </location>
</feature>
<dbReference type="GO" id="GO:0005886">
    <property type="term" value="C:plasma membrane"/>
    <property type="evidence" value="ECO:0007669"/>
    <property type="project" value="InterPro"/>
</dbReference>
<feature type="region of interest" description="Disordered" evidence="1">
    <location>
        <begin position="215"/>
        <end position="263"/>
    </location>
</feature>